<keyword evidence="3" id="KW-0378">Hydrolase</keyword>
<dbReference type="InterPro" id="IPR012854">
    <property type="entry name" value="Cu_amine_oxidase-like_N"/>
</dbReference>
<comment type="similarity">
    <text evidence="1">Belongs to the peptidase C40 family.</text>
</comment>
<accession>A0ABT9C8T9</accession>
<dbReference type="InterPro" id="IPR000064">
    <property type="entry name" value="NLP_P60_dom"/>
</dbReference>
<evidence type="ECO:0000313" key="8">
    <source>
        <dbReference type="EMBL" id="MDO7905675.1"/>
    </source>
</evidence>
<keyword evidence="2" id="KW-0645">Protease</keyword>
<protein>
    <submittedName>
        <fullName evidence="8">NlpC/P60 family protein</fullName>
    </submittedName>
</protein>
<keyword evidence="4" id="KW-0788">Thiol protease</keyword>
<evidence type="ECO:0000256" key="2">
    <source>
        <dbReference type="ARBA" id="ARBA00022670"/>
    </source>
</evidence>
<name>A0ABT9C8T9_9BACL</name>
<dbReference type="PROSITE" id="PS51935">
    <property type="entry name" value="NLPC_P60"/>
    <property type="match status" value="1"/>
</dbReference>
<evidence type="ECO:0000256" key="5">
    <source>
        <dbReference type="SAM" id="MobiDB-lite"/>
    </source>
</evidence>
<dbReference type="SUPFAM" id="SSF54001">
    <property type="entry name" value="Cysteine proteinases"/>
    <property type="match status" value="1"/>
</dbReference>
<dbReference type="Proteomes" id="UP001240171">
    <property type="component" value="Unassembled WGS sequence"/>
</dbReference>
<organism evidence="8 9">
    <name type="scientific">Paenibacillus lacisoli</name>
    <dbReference type="NCBI Taxonomy" id="3064525"/>
    <lineage>
        <taxon>Bacteria</taxon>
        <taxon>Bacillati</taxon>
        <taxon>Bacillota</taxon>
        <taxon>Bacilli</taxon>
        <taxon>Bacillales</taxon>
        <taxon>Paenibacillaceae</taxon>
        <taxon>Paenibacillus</taxon>
    </lineage>
</organism>
<feature type="signal peptide" evidence="6">
    <location>
        <begin position="1"/>
        <end position="23"/>
    </location>
</feature>
<dbReference type="RefSeq" id="WP_305022879.1">
    <property type="nucleotide sequence ID" value="NZ_JAUQTB010000002.1"/>
</dbReference>
<comment type="caution">
    <text evidence="8">The sequence shown here is derived from an EMBL/GenBank/DDBJ whole genome shotgun (WGS) entry which is preliminary data.</text>
</comment>
<dbReference type="PANTHER" id="PTHR47053:SF1">
    <property type="entry name" value="MUREIN DD-ENDOPEPTIDASE MEPH-RELATED"/>
    <property type="match status" value="1"/>
</dbReference>
<dbReference type="Pfam" id="PF07833">
    <property type="entry name" value="Cu_amine_oxidN1"/>
    <property type="match status" value="1"/>
</dbReference>
<feature type="domain" description="NlpC/P60" evidence="7">
    <location>
        <begin position="187"/>
        <end position="316"/>
    </location>
</feature>
<evidence type="ECO:0000256" key="4">
    <source>
        <dbReference type="ARBA" id="ARBA00022807"/>
    </source>
</evidence>
<dbReference type="InterPro" id="IPR051202">
    <property type="entry name" value="Peptidase_C40"/>
</dbReference>
<reference evidence="8 9" key="1">
    <citation type="submission" date="2023-07" db="EMBL/GenBank/DDBJ databases">
        <title>Paenibacillus sp. JX-17 nov. isolated from soil.</title>
        <authorList>
            <person name="Wan Y."/>
            <person name="Liu B."/>
        </authorList>
    </citation>
    <scope>NUCLEOTIDE SEQUENCE [LARGE SCALE GENOMIC DNA]</scope>
    <source>
        <strain evidence="8 9">JX-17</strain>
    </source>
</reference>
<evidence type="ECO:0000313" key="9">
    <source>
        <dbReference type="Proteomes" id="UP001240171"/>
    </source>
</evidence>
<feature type="chain" id="PRO_5045919351" evidence="6">
    <location>
        <begin position="24"/>
        <end position="316"/>
    </location>
</feature>
<dbReference type="SUPFAM" id="SSF55383">
    <property type="entry name" value="Copper amine oxidase, domain N"/>
    <property type="match status" value="1"/>
</dbReference>
<keyword evidence="9" id="KW-1185">Reference proteome</keyword>
<evidence type="ECO:0000256" key="1">
    <source>
        <dbReference type="ARBA" id="ARBA00007074"/>
    </source>
</evidence>
<dbReference type="EMBL" id="JAUQTB010000002">
    <property type="protein sequence ID" value="MDO7905675.1"/>
    <property type="molecule type" value="Genomic_DNA"/>
</dbReference>
<keyword evidence="6" id="KW-0732">Signal</keyword>
<evidence type="ECO:0000259" key="7">
    <source>
        <dbReference type="PROSITE" id="PS51935"/>
    </source>
</evidence>
<gene>
    <name evidence="8" type="ORF">Q5741_04520</name>
</gene>
<dbReference type="Gene3D" id="3.90.1720.10">
    <property type="entry name" value="endopeptidase domain like (from Nostoc punctiforme)"/>
    <property type="match status" value="1"/>
</dbReference>
<sequence length="316" mass="34610">MRKKITATLIVSLMSTMPLLINGCSGTSKQHNTAMPPPQNRLETRSSQHLTMQSQTPTYSGLVPLSKAFRSLGLRYEEHQGTAKAGYTDAAYECKAGSLQAKAGGREIRLPEAPVQSGNELMMSEASLEQLLERPVHWNMATGTLESGEVRGGPVEPAPSQAEPKQPHSGRESAEAVPSRPYHATNNTDRSALVDYAKKFMGTPYDFGAGSYEKDGTFDCSSFTQHVFSHFNIDLPRIAREQAGVGSKVSRNQLQPGDLIFFTVPGRFQNDRIPGHVGIYMGNGKFIHTWGEPGVTVNDLDTGYWHGKILSMRDVI</sequence>
<dbReference type="Pfam" id="PF00877">
    <property type="entry name" value="NLPC_P60"/>
    <property type="match status" value="1"/>
</dbReference>
<feature type="region of interest" description="Disordered" evidence="5">
    <location>
        <begin position="146"/>
        <end position="186"/>
    </location>
</feature>
<evidence type="ECO:0000256" key="6">
    <source>
        <dbReference type="SAM" id="SignalP"/>
    </source>
</evidence>
<dbReference type="InterPro" id="IPR038765">
    <property type="entry name" value="Papain-like_cys_pep_sf"/>
</dbReference>
<dbReference type="InterPro" id="IPR036582">
    <property type="entry name" value="Mao_N_sf"/>
</dbReference>
<dbReference type="PANTHER" id="PTHR47053">
    <property type="entry name" value="MUREIN DD-ENDOPEPTIDASE MEPH-RELATED"/>
    <property type="match status" value="1"/>
</dbReference>
<feature type="compositionally biased region" description="Basic and acidic residues" evidence="5">
    <location>
        <begin position="165"/>
        <end position="174"/>
    </location>
</feature>
<evidence type="ECO:0000256" key="3">
    <source>
        <dbReference type="ARBA" id="ARBA00022801"/>
    </source>
</evidence>
<proteinExistence type="inferred from homology"/>